<feature type="transmembrane region" description="Helical" evidence="1">
    <location>
        <begin position="392"/>
        <end position="410"/>
    </location>
</feature>
<dbReference type="GO" id="GO:0016757">
    <property type="term" value="F:glycosyltransferase activity"/>
    <property type="evidence" value="ECO:0007669"/>
    <property type="project" value="UniProtKB-KW"/>
</dbReference>
<keyword evidence="2" id="KW-0808">Transferase</keyword>
<keyword evidence="1" id="KW-0812">Transmembrane</keyword>
<evidence type="ECO:0000313" key="3">
    <source>
        <dbReference type="Proteomes" id="UP001597326"/>
    </source>
</evidence>
<feature type="transmembrane region" description="Helical" evidence="1">
    <location>
        <begin position="215"/>
        <end position="235"/>
    </location>
</feature>
<evidence type="ECO:0000313" key="2">
    <source>
        <dbReference type="EMBL" id="MFD1889237.1"/>
    </source>
</evidence>
<keyword evidence="2" id="KW-0328">Glycosyltransferase</keyword>
<protein>
    <submittedName>
        <fullName evidence="2">Glycosyltransferase family 87 protein</fullName>
        <ecNumber evidence="2">2.4.-.-</ecNumber>
    </submittedName>
</protein>
<accession>A0ABW4RSE5</accession>
<reference evidence="3" key="1">
    <citation type="journal article" date="2019" name="Int. J. Syst. Evol. Microbiol.">
        <title>The Global Catalogue of Microorganisms (GCM) 10K type strain sequencing project: providing services to taxonomists for standard genome sequencing and annotation.</title>
        <authorList>
            <consortium name="The Broad Institute Genomics Platform"/>
            <consortium name="The Broad Institute Genome Sequencing Center for Infectious Disease"/>
            <person name="Wu L."/>
            <person name="Ma J."/>
        </authorList>
    </citation>
    <scope>NUCLEOTIDE SEQUENCE [LARGE SCALE GENOMIC DNA]</scope>
    <source>
        <strain evidence="3">CAIM 431</strain>
    </source>
</reference>
<comment type="caution">
    <text evidence="2">The sequence shown here is derived from an EMBL/GenBank/DDBJ whole genome shotgun (WGS) entry which is preliminary data.</text>
</comment>
<feature type="transmembrane region" description="Helical" evidence="1">
    <location>
        <begin position="286"/>
        <end position="307"/>
    </location>
</feature>
<feature type="transmembrane region" description="Helical" evidence="1">
    <location>
        <begin position="314"/>
        <end position="330"/>
    </location>
</feature>
<feature type="transmembrane region" description="Helical" evidence="1">
    <location>
        <begin position="106"/>
        <end position="124"/>
    </location>
</feature>
<gene>
    <name evidence="2" type="ORF">ACFSCS_03420</name>
</gene>
<keyword evidence="1" id="KW-0472">Membrane</keyword>
<organism evidence="2 3">
    <name type="scientific">Luteococcus peritonei</name>
    <dbReference type="NCBI Taxonomy" id="88874"/>
    <lineage>
        <taxon>Bacteria</taxon>
        <taxon>Bacillati</taxon>
        <taxon>Actinomycetota</taxon>
        <taxon>Actinomycetes</taxon>
        <taxon>Propionibacteriales</taxon>
        <taxon>Propionibacteriaceae</taxon>
        <taxon>Luteococcus</taxon>
    </lineage>
</organism>
<dbReference type="Proteomes" id="UP001597326">
    <property type="component" value="Unassembled WGS sequence"/>
</dbReference>
<evidence type="ECO:0000256" key="1">
    <source>
        <dbReference type="SAM" id="Phobius"/>
    </source>
</evidence>
<feature type="transmembrane region" description="Helical" evidence="1">
    <location>
        <begin position="360"/>
        <end position="380"/>
    </location>
</feature>
<dbReference type="EMBL" id="JBHUFZ010000008">
    <property type="protein sequence ID" value="MFD1889237.1"/>
    <property type="molecule type" value="Genomic_DNA"/>
</dbReference>
<feature type="transmembrane region" description="Helical" evidence="1">
    <location>
        <begin position="157"/>
        <end position="177"/>
    </location>
</feature>
<sequence>MASTQHQGRDAHAVAREWAAATAFALSVYYCWAVTSGLANLDGPGGEHGFDFRDTVWMPLRDFLAGGVPWDVDYYLTKFPYAQNFPLYTPSYWWFMAPFLVMPYRLGAGAWAVLAVYALVWLVHRSLRLIAPRLLAEQPWLVAVGSVVLCMTRPGRAGILSCNWAVFCAVAAGVLLMPIVRRWAVVGLVMTALVKPQAGLAALVEQVVLRRGRQVATAVGLSVLLSLPIGIITLVRLGGLDRAMEVLRKVLAVGDGPGTGPGEHSSTRIDLYGTVGHVIGSAPPGWVALLCLLVSGALTLGVQAWAVRRVAWSDPWFLLAGGLGLCLVLPNQIYSVPVLVPALVALVLAFWRADEWRGRLLPGLALALLAVPFANTGPAFSILGMDNRQANIVTGLALFAAAVLAAVQLLRGRGLPAVRGEGWPATREPVVVHARPAVLPAEHPEVQPVVDPEETVSPEIAAAESDEQSLARDLLGPVRAVKAEKGRPYGLDERSHLVAALVLVRSDRRVRAEGIAKVAIGEVEARKLPNRTLRLRA</sequence>
<keyword evidence="3" id="KW-1185">Reference proteome</keyword>
<name>A0ABW4RSE5_9ACTN</name>
<proteinExistence type="predicted"/>
<dbReference type="RefSeq" id="WP_343872227.1">
    <property type="nucleotide sequence ID" value="NZ_BAAAIX010000007.1"/>
</dbReference>
<keyword evidence="1" id="KW-1133">Transmembrane helix</keyword>
<dbReference type="EC" id="2.4.-.-" evidence="2"/>